<dbReference type="PANTHER" id="PTHR33361:SF2">
    <property type="entry name" value="DUF885 DOMAIN-CONTAINING PROTEIN"/>
    <property type="match status" value="1"/>
</dbReference>
<organism evidence="2 3">
    <name type="scientific">Mariniflexile litorale</name>
    <dbReference type="NCBI Taxonomy" id="3045158"/>
    <lineage>
        <taxon>Bacteria</taxon>
        <taxon>Pseudomonadati</taxon>
        <taxon>Bacteroidota</taxon>
        <taxon>Flavobacteriia</taxon>
        <taxon>Flavobacteriales</taxon>
        <taxon>Flavobacteriaceae</taxon>
        <taxon>Mariniflexile</taxon>
    </lineage>
</organism>
<gene>
    <name evidence="2" type="ORF">QLS71_014445</name>
</gene>
<sequence length="568" mass="67088">MNYKTLKTYIFLITFFSTMMLTAQSNLIDLVNSYSADKRALNKFYTNNESQEYYQRFTTLYTNWEKKVTAIDFDDLNQQEKVDYLLLKNLIEKETYFFNLDYKAFKEVVNISDFAKDIFPFIQERRRGKKPDAQTLAKILHNATAQIDTEIKTLNEKPFKDWLMAEKASKVISSFQKSLKEAYSFYYSYDPEFTWWVQKPFEELSTKLLDYANLLNSNYSKTSIKDDGSGIIGKPIGKDALIESLNFEFIPYTPEQLIKTAESQFNWCKEEMIKASKELGYGTNWKAALEHVKNTYVAAGEQPQAITDLYNQSVEFIEERDLITFPEMAKETWGMIMMTPERQKVNPFFTGGWEISISYPTQDMSEDDKLMSMRGNNPNFSRATVQHELLPGHNLQFFMNARNKSYRRAFDTPFWMEGWALYWEINLWNKEFPQTPEQKLGMLFWRIHRCARIIFSLKYHLGDMTPQQCIDMLVNEVGHEYANAEAEVRRSFATSYTPPLYQMAYMTGGLQFYALRNEMLKKGWTEKQFHDRVLQENMMPVELLRSLIQELPLKENFKTNWKFSTEFK</sequence>
<evidence type="ECO:0000313" key="2">
    <source>
        <dbReference type="EMBL" id="XBL13511.1"/>
    </source>
</evidence>
<dbReference type="RefSeq" id="WP_308993304.1">
    <property type="nucleotide sequence ID" value="NZ_CP155618.1"/>
</dbReference>
<feature type="signal peptide" evidence="1">
    <location>
        <begin position="1"/>
        <end position="23"/>
    </location>
</feature>
<dbReference type="KEGG" id="mlil:QLS71_014445"/>
<reference evidence="2" key="1">
    <citation type="submission" date="2024-04" db="EMBL/GenBank/DDBJ databases">
        <title>Mariniflexile litorale, isolated from the shallow sediments of the Sea of Japan.</title>
        <authorList>
            <person name="Romanenko L."/>
            <person name="Isaeva M."/>
        </authorList>
    </citation>
    <scope>NUCLEOTIDE SEQUENCE [LARGE SCALE GENOMIC DNA]</scope>
    <source>
        <strain evidence="2">KMM 9835</strain>
    </source>
</reference>
<keyword evidence="3" id="KW-1185">Reference proteome</keyword>
<evidence type="ECO:0000256" key="1">
    <source>
        <dbReference type="SAM" id="SignalP"/>
    </source>
</evidence>
<dbReference type="Proteomes" id="UP001224325">
    <property type="component" value="Chromosome"/>
</dbReference>
<dbReference type="Pfam" id="PF05960">
    <property type="entry name" value="DUF885"/>
    <property type="match status" value="1"/>
</dbReference>
<dbReference type="InterPro" id="IPR010281">
    <property type="entry name" value="DUF885"/>
</dbReference>
<accession>A0AAU7EDL4</accession>
<keyword evidence="1" id="KW-0732">Signal</keyword>
<evidence type="ECO:0000313" key="3">
    <source>
        <dbReference type="Proteomes" id="UP001224325"/>
    </source>
</evidence>
<dbReference type="EMBL" id="CP155618">
    <property type="protein sequence ID" value="XBL13511.1"/>
    <property type="molecule type" value="Genomic_DNA"/>
</dbReference>
<protein>
    <submittedName>
        <fullName evidence="2">DUF885 family protein</fullName>
    </submittedName>
</protein>
<proteinExistence type="predicted"/>
<dbReference type="PANTHER" id="PTHR33361">
    <property type="entry name" value="GLR0591 PROTEIN"/>
    <property type="match status" value="1"/>
</dbReference>
<dbReference type="AlphaFoldDB" id="A0AAU7EDL4"/>
<name>A0AAU7EDL4_9FLAO</name>
<feature type="chain" id="PRO_5043806318" evidence="1">
    <location>
        <begin position="24"/>
        <end position="568"/>
    </location>
</feature>